<organism evidence="15 16">
    <name type="scientific">Micromonospora vulcania</name>
    <dbReference type="NCBI Taxonomy" id="1441873"/>
    <lineage>
        <taxon>Bacteria</taxon>
        <taxon>Bacillati</taxon>
        <taxon>Actinomycetota</taxon>
        <taxon>Actinomycetes</taxon>
        <taxon>Micromonosporales</taxon>
        <taxon>Micromonosporaceae</taxon>
        <taxon>Micromonospora</taxon>
    </lineage>
</organism>
<evidence type="ECO:0000256" key="9">
    <source>
        <dbReference type="ARBA" id="ARBA00048679"/>
    </source>
</evidence>
<feature type="compositionally biased region" description="Low complexity" evidence="11">
    <location>
        <begin position="569"/>
        <end position="588"/>
    </location>
</feature>
<evidence type="ECO:0000256" key="11">
    <source>
        <dbReference type="SAM" id="MobiDB-lite"/>
    </source>
</evidence>
<dbReference type="SMART" id="SM00220">
    <property type="entry name" value="S_TKc"/>
    <property type="match status" value="1"/>
</dbReference>
<feature type="transmembrane region" description="Helical" evidence="12">
    <location>
        <begin position="335"/>
        <end position="357"/>
    </location>
</feature>
<feature type="domain" description="Protein kinase" evidence="13">
    <location>
        <begin position="12"/>
        <end position="276"/>
    </location>
</feature>
<evidence type="ECO:0000256" key="1">
    <source>
        <dbReference type="ARBA" id="ARBA00012513"/>
    </source>
</evidence>
<dbReference type="InterPro" id="IPR008271">
    <property type="entry name" value="Ser/Thr_kinase_AS"/>
</dbReference>
<dbReference type="Pfam" id="PF00069">
    <property type="entry name" value="Pkinase"/>
    <property type="match status" value="1"/>
</dbReference>
<evidence type="ECO:0000256" key="12">
    <source>
        <dbReference type="SAM" id="Phobius"/>
    </source>
</evidence>
<evidence type="ECO:0000256" key="3">
    <source>
        <dbReference type="ARBA" id="ARBA00022679"/>
    </source>
</evidence>
<evidence type="ECO:0000259" key="13">
    <source>
        <dbReference type="PROSITE" id="PS50011"/>
    </source>
</evidence>
<dbReference type="InterPro" id="IPR017441">
    <property type="entry name" value="Protein_kinase_ATP_BS"/>
</dbReference>
<feature type="domain" description="PASTA" evidence="14">
    <location>
        <begin position="498"/>
        <end position="563"/>
    </location>
</feature>
<dbReference type="Pfam" id="PF03793">
    <property type="entry name" value="PASTA"/>
    <property type="match status" value="3"/>
</dbReference>
<evidence type="ECO:0000256" key="7">
    <source>
        <dbReference type="ARBA" id="ARBA00022840"/>
    </source>
</evidence>
<dbReference type="PROSITE" id="PS51178">
    <property type="entry name" value="PASTA"/>
    <property type="match status" value="3"/>
</dbReference>
<keyword evidence="4" id="KW-0677">Repeat</keyword>
<dbReference type="EMBL" id="JBHSQS010000011">
    <property type="protein sequence ID" value="MFC5925539.1"/>
    <property type="molecule type" value="Genomic_DNA"/>
</dbReference>
<dbReference type="GO" id="GO:0016301">
    <property type="term" value="F:kinase activity"/>
    <property type="evidence" value="ECO:0007669"/>
    <property type="project" value="UniProtKB-KW"/>
</dbReference>
<evidence type="ECO:0000256" key="10">
    <source>
        <dbReference type="PROSITE-ProRule" id="PRU10141"/>
    </source>
</evidence>
<dbReference type="InterPro" id="IPR000719">
    <property type="entry name" value="Prot_kinase_dom"/>
</dbReference>
<dbReference type="CDD" id="cd14014">
    <property type="entry name" value="STKc_PknB_like"/>
    <property type="match status" value="1"/>
</dbReference>
<proteinExistence type="predicted"/>
<evidence type="ECO:0000256" key="4">
    <source>
        <dbReference type="ARBA" id="ARBA00022737"/>
    </source>
</evidence>
<keyword evidence="5 10" id="KW-0547">Nucleotide-binding</keyword>
<dbReference type="Proteomes" id="UP001596226">
    <property type="component" value="Unassembled WGS sequence"/>
</dbReference>
<comment type="catalytic activity">
    <reaction evidence="8">
        <text>L-threonyl-[protein] + ATP = O-phospho-L-threonyl-[protein] + ADP + H(+)</text>
        <dbReference type="Rhea" id="RHEA:46608"/>
        <dbReference type="Rhea" id="RHEA-COMP:11060"/>
        <dbReference type="Rhea" id="RHEA-COMP:11605"/>
        <dbReference type="ChEBI" id="CHEBI:15378"/>
        <dbReference type="ChEBI" id="CHEBI:30013"/>
        <dbReference type="ChEBI" id="CHEBI:30616"/>
        <dbReference type="ChEBI" id="CHEBI:61977"/>
        <dbReference type="ChEBI" id="CHEBI:456216"/>
        <dbReference type="EC" id="2.7.11.1"/>
    </reaction>
</comment>
<sequence>MTAQARLLGGRYQVGELLGYGGMAEVHRGRDLRLGRDVAIKMLRTDLARDATFQMRFRREAQNAASLNHPAIVAVYDTGEETAPTGETLPFIVMEFVNGRTLKEVLGAEGRLQPRRALEICADMCAALEFSHRHGIIHRDIKPGNVMLTQTGQVKVMDFGIARALASGATTMTQTSAVIGTAQYLSPEQARGEAVDARSDVYAAGCVLFELVCGHPPFVGDSPVSVAYQHVRETPPTPSDINPDVTPAVDAIVLKALSKNPLNRYQSAGEMRADLLRAAAGRPVLATPVMREAETVAMAPTAGGGAGYPAGGGTQQTRQVPARVGDPRQRKASSWLIATFSAVGVLAVIALVAALLWNQQKDKDLKSVPTLAGKSQEAAFTEIRNAGFQPQTGEPVFNSTCKPETVVEQSPAPNARLEQAGTVIIKICGGKPDVQIPAGLVNSQFENVKPQLVERGLVVVERQVDNPAQKGIVVRVSPPSGTTVAQGTKVTLDVSRGNVSKVPNVINSTRSEAEKELREAGYVPRFRDGTEVPADQAGRVQTQNPDPGTELAQGKTVTIEIGIPEKVETPPTGTTSPTATPTNTPSTPGNGGGTGQPFPPPIRLPED</sequence>
<evidence type="ECO:0000313" key="16">
    <source>
        <dbReference type="Proteomes" id="UP001596226"/>
    </source>
</evidence>
<dbReference type="Gene3D" id="1.10.510.10">
    <property type="entry name" value="Transferase(Phosphotransferase) domain 1"/>
    <property type="match status" value="1"/>
</dbReference>
<dbReference type="PANTHER" id="PTHR43289">
    <property type="entry name" value="MITOGEN-ACTIVATED PROTEIN KINASE KINASE KINASE 20-RELATED"/>
    <property type="match status" value="1"/>
</dbReference>
<keyword evidence="6 15" id="KW-0418">Kinase</keyword>
<feature type="compositionally biased region" description="Pro residues" evidence="11">
    <location>
        <begin position="597"/>
        <end position="607"/>
    </location>
</feature>
<feature type="domain" description="PASTA" evidence="14">
    <location>
        <begin position="431"/>
        <end position="496"/>
    </location>
</feature>
<dbReference type="PROSITE" id="PS00107">
    <property type="entry name" value="PROTEIN_KINASE_ATP"/>
    <property type="match status" value="1"/>
</dbReference>
<dbReference type="InterPro" id="IPR005543">
    <property type="entry name" value="PASTA_dom"/>
</dbReference>
<dbReference type="PROSITE" id="PS50011">
    <property type="entry name" value="PROTEIN_KINASE_DOM"/>
    <property type="match status" value="1"/>
</dbReference>
<dbReference type="EC" id="2.7.11.1" evidence="1"/>
<dbReference type="InterPro" id="IPR011009">
    <property type="entry name" value="Kinase-like_dom_sf"/>
</dbReference>
<evidence type="ECO:0000256" key="8">
    <source>
        <dbReference type="ARBA" id="ARBA00047899"/>
    </source>
</evidence>
<evidence type="ECO:0000256" key="2">
    <source>
        <dbReference type="ARBA" id="ARBA00022527"/>
    </source>
</evidence>
<comment type="caution">
    <text evidence="15">The sequence shown here is derived from an EMBL/GenBank/DDBJ whole genome shotgun (WGS) entry which is preliminary data.</text>
</comment>
<keyword evidence="12" id="KW-1133">Transmembrane helix</keyword>
<evidence type="ECO:0000256" key="5">
    <source>
        <dbReference type="ARBA" id="ARBA00022741"/>
    </source>
</evidence>
<gene>
    <name evidence="15" type="primary">pknB</name>
    <name evidence="15" type="ORF">ACFQGL_19545</name>
</gene>
<feature type="binding site" evidence="10">
    <location>
        <position position="41"/>
    </location>
    <ligand>
        <name>ATP</name>
        <dbReference type="ChEBI" id="CHEBI:30616"/>
    </ligand>
</feature>
<comment type="catalytic activity">
    <reaction evidence="9">
        <text>L-seryl-[protein] + ATP = O-phospho-L-seryl-[protein] + ADP + H(+)</text>
        <dbReference type="Rhea" id="RHEA:17989"/>
        <dbReference type="Rhea" id="RHEA-COMP:9863"/>
        <dbReference type="Rhea" id="RHEA-COMP:11604"/>
        <dbReference type="ChEBI" id="CHEBI:15378"/>
        <dbReference type="ChEBI" id="CHEBI:29999"/>
        <dbReference type="ChEBI" id="CHEBI:30616"/>
        <dbReference type="ChEBI" id="CHEBI:83421"/>
        <dbReference type="ChEBI" id="CHEBI:456216"/>
        <dbReference type="EC" id="2.7.11.1"/>
    </reaction>
</comment>
<protein>
    <recommendedName>
        <fullName evidence="1">non-specific serine/threonine protein kinase</fullName>
        <ecNumber evidence="1">2.7.11.1</ecNumber>
    </recommendedName>
</protein>
<keyword evidence="3" id="KW-0808">Transferase</keyword>
<dbReference type="SMART" id="SM00740">
    <property type="entry name" value="PASTA"/>
    <property type="match status" value="3"/>
</dbReference>
<keyword evidence="2" id="KW-0723">Serine/threonine-protein kinase</keyword>
<evidence type="ECO:0000256" key="6">
    <source>
        <dbReference type="ARBA" id="ARBA00022777"/>
    </source>
</evidence>
<keyword evidence="12" id="KW-0812">Transmembrane</keyword>
<accession>A0ABW1HAK8</accession>
<dbReference type="RefSeq" id="WP_377513616.1">
    <property type="nucleotide sequence ID" value="NZ_JBHSQS010000011.1"/>
</dbReference>
<keyword evidence="16" id="KW-1185">Reference proteome</keyword>
<reference evidence="16" key="1">
    <citation type="journal article" date="2019" name="Int. J. Syst. Evol. Microbiol.">
        <title>The Global Catalogue of Microorganisms (GCM) 10K type strain sequencing project: providing services to taxonomists for standard genome sequencing and annotation.</title>
        <authorList>
            <consortium name="The Broad Institute Genomics Platform"/>
            <consortium name="The Broad Institute Genome Sequencing Center for Infectious Disease"/>
            <person name="Wu L."/>
            <person name="Ma J."/>
        </authorList>
    </citation>
    <scope>NUCLEOTIDE SEQUENCE [LARGE SCALE GENOMIC DNA]</scope>
    <source>
        <strain evidence="16">CGMCC 4.7144</strain>
    </source>
</reference>
<dbReference type="CDD" id="cd06577">
    <property type="entry name" value="PASTA_pknB"/>
    <property type="match status" value="3"/>
</dbReference>
<dbReference type="PROSITE" id="PS00108">
    <property type="entry name" value="PROTEIN_KINASE_ST"/>
    <property type="match status" value="1"/>
</dbReference>
<dbReference type="Gene3D" id="3.30.10.20">
    <property type="match status" value="3"/>
</dbReference>
<dbReference type="Gene3D" id="3.30.200.20">
    <property type="entry name" value="Phosphorylase Kinase, domain 1"/>
    <property type="match status" value="1"/>
</dbReference>
<feature type="region of interest" description="Disordered" evidence="11">
    <location>
        <begin position="528"/>
        <end position="607"/>
    </location>
</feature>
<dbReference type="SUPFAM" id="SSF56112">
    <property type="entry name" value="Protein kinase-like (PK-like)"/>
    <property type="match status" value="1"/>
</dbReference>
<dbReference type="NCBIfam" id="NF033483">
    <property type="entry name" value="PknB_PASTA_kin"/>
    <property type="match status" value="1"/>
</dbReference>
<feature type="domain" description="PASTA" evidence="14">
    <location>
        <begin position="362"/>
        <end position="430"/>
    </location>
</feature>
<keyword evidence="12" id="KW-0472">Membrane</keyword>
<keyword evidence="7 10" id="KW-0067">ATP-binding</keyword>
<name>A0ABW1HAK8_9ACTN</name>
<dbReference type="PANTHER" id="PTHR43289:SF6">
    <property type="entry name" value="SERINE_THREONINE-PROTEIN KINASE NEKL-3"/>
    <property type="match status" value="1"/>
</dbReference>
<evidence type="ECO:0000259" key="14">
    <source>
        <dbReference type="PROSITE" id="PS51178"/>
    </source>
</evidence>
<evidence type="ECO:0000313" key="15">
    <source>
        <dbReference type="EMBL" id="MFC5925539.1"/>
    </source>
</evidence>